<dbReference type="PROSITE" id="PS51123">
    <property type="entry name" value="OMPA_2"/>
    <property type="match status" value="1"/>
</dbReference>
<keyword evidence="2 4" id="KW-0472">Membrane</keyword>
<organism evidence="6 7">
    <name type="scientific">Ideonella alba</name>
    <dbReference type="NCBI Taxonomy" id="2824118"/>
    <lineage>
        <taxon>Bacteria</taxon>
        <taxon>Pseudomonadati</taxon>
        <taxon>Pseudomonadota</taxon>
        <taxon>Betaproteobacteria</taxon>
        <taxon>Burkholderiales</taxon>
        <taxon>Sphaerotilaceae</taxon>
        <taxon>Ideonella</taxon>
    </lineage>
</organism>
<dbReference type="RefSeq" id="WP_210853094.1">
    <property type="nucleotide sequence ID" value="NZ_JAGQDD010000004.1"/>
</dbReference>
<comment type="subcellular location">
    <subcellularLocation>
        <location evidence="1">Cell outer membrane</location>
    </subcellularLocation>
</comment>
<name>A0A940Y912_9BURK</name>
<dbReference type="Gene3D" id="3.30.1330.60">
    <property type="entry name" value="OmpA-like domain"/>
    <property type="match status" value="1"/>
</dbReference>
<dbReference type="PANTHER" id="PTHR30329">
    <property type="entry name" value="STATOR ELEMENT OF FLAGELLAR MOTOR COMPLEX"/>
    <property type="match status" value="1"/>
</dbReference>
<dbReference type="SUPFAM" id="SSF103088">
    <property type="entry name" value="OmpA-like"/>
    <property type="match status" value="1"/>
</dbReference>
<dbReference type="Pfam" id="PF00691">
    <property type="entry name" value="OmpA"/>
    <property type="match status" value="1"/>
</dbReference>
<comment type="caution">
    <text evidence="6">The sequence shown here is derived from an EMBL/GenBank/DDBJ whole genome shotgun (WGS) entry which is preliminary data.</text>
</comment>
<dbReference type="InterPro" id="IPR006664">
    <property type="entry name" value="OMP_bac"/>
</dbReference>
<proteinExistence type="predicted"/>
<evidence type="ECO:0000256" key="4">
    <source>
        <dbReference type="PROSITE-ProRule" id="PRU00473"/>
    </source>
</evidence>
<keyword evidence="3" id="KW-0998">Cell outer membrane</keyword>
<sequence length="170" mass="18356">MVLALGCVGVQAWAADDGVELGNKVPSATDIEQGLFPDDECEQLKAAGFKCMGFKPPVRFTLPAATFKLGSAELPDVLRQQLDAFANVLRNRRATDRKVRVEGHADASGDMAANLELSQRRADAAKQYLVDKGVNPDLVMAVGMGAKQLKDPRNPNAAENRRVVIGREQP</sequence>
<dbReference type="PANTHER" id="PTHR30329:SF21">
    <property type="entry name" value="LIPOPROTEIN YIAD-RELATED"/>
    <property type="match status" value="1"/>
</dbReference>
<dbReference type="AlphaFoldDB" id="A0A940Y912"/>
<evidence type="ECO:0000256" key="1">
    <source>
        <dbReference type="ARBA" id="ARBA00004442"/>
    </source>
</evidence>
<feature type="domain" description="OmpA-like" evidence="5">
    <location>
        <begin position="52"/>
        <end position="170"/>
    </location>
</feature>
<dbReference type="PRINTS" id="PR01021">
    <property type="entry name" value="OMPADOMAIN"/>
</dbReference>
<evidence type="ECO:0000256" key="3">
    <source>
        <dbReference type="ARBA" id="ARBA00023237"/>
    </source>
</evidence>
<evidence type="ECO:0000313" key="7">
    <source>
        <dbReference type="Proteomes" id="UP000676246"/>
    </source>
</evidence>
<accession>A0A940Y912</accession>
<evidence type="ECO:0000256" key="2">
    <source>
        <dbReference type="ARBA" id="ARBA00023136"/>
    </source>
</evidence>
<dbReference type="InterPro" id="IPR050330">
    <property type="entry name" value="Bact_OuterMem_StrucFunc"/>
</dbReference>
<reference evidence="6 7" key="1">
    <citation type="submission" date="2021-04" db="EMBL/GenBank/DDBJ databases">
        <title>The genome sequence of Ideonella sp. 3Y2.</title>
        <authorList>
            <person name="Liu Y."/>
        </authorList>
    </citation>
    <scope>NUCLEOTIDE SEQUENCE [LARGE SCALE GENOMIC DNA]</scope>
    <source>
        <strain evidence="6 7">3Y2</strain>
    </source>
</reference>
<keyword evidence="7" id="KW-1185">Reference proteome</keyword>
<dbReference type="CDD" id="cd07185">
    <property type="entry name" value="OmpA_C-like"/>
    <property type="match status" value="1"/>
</dbReference>
<dbReference type="EMBL" id="JAGQDD010000004">
    <property type="protein sequence ID" value="MBQ0930400.1"/>
    <property type="molecule type" value="Genomic_DNA"/>
</dbReference>
<evidence type="ECO:0000259" key="5">
    <source>
        <dbReference type="PROSITE" id="PS51123"/>
    </source>
</evidence>
<dbReference type="InterPro" id="IPR006665">
    <property type="entry name" value="OmpA-like"/>
</dbReference>
<protein>
    <submittedName>
        <fullName evidence="6">OmpA family protein</fullName>
    </submittedName>
</protein>
<dbReference type="GO" id="GO:0009279">
    <property type="term" value="C:cell outer membrane"/>
    <property type="evidence" value="ECO:0007669"/>
    <property type="project" value="UniProtKB-SubCell"/>
</dbReference>
<gene>
    <name evidence="6" type="ORF">KAK03_07855</name>
</gene>
<evidence type="ECO:0000313" key="6">
    <source>
        <dbReference type="EMBL" id="MBQ0930400.1"/>
    </source>
</evidence>
<dbReference type="Proteomes" id="UP000676246">
    <property type="component" value="Unassembled WGS sequence"/>
</dbReference>
<dbReference type="InterPro" id="IPR036737">
    <property type="entry name" value="OmpA-like_sf"/>
</dbReference>